<reference evidence="2 3" key="1">
    <citation type="submission" date="2018-11" db="EMBL/GenBank/DDBJ databases">
        <title>Genomes From Bacteria Associated with the Canine Oral Cavity: a Test Case for Automated Genome-Based Taxonomic Assignment.</title>
        <authorList>
            <person name="Coil D.A."/>
            <person name="Jospin G."/>
            <person name="Darling A.E."/>
            <person name="Wallis C."/>
            <person name="Davis I.J."/>
            <person name="Harris S."/>
            <person name="Eisen J.A."/>
            <person name="Holcombe L.J."/>
            <person name="O'Flynn C."/>
        </authorList>
    </citation>
    <scope>NUCLEOTIDE SEQUENCE [LARGE SCALE GENOMIC DNA]</scope>
    <source>
        <strain evidence="2 3">OH770</strain>
    </source>
</reference>
<dbReference type="Proteomes" id="UP000280444">
    <property type="component" value="Unassembled WGS sequence"/>
</dbReference>
<dbReference type="EMBL" id="RQZF01000002">
    <property type="protein sequence ID" value="RRC95832.1"/>
    <property type="molecule type" value="Genomic_DNA"/>
</dbReference>
<evidence type="ECO:0000313" key="3">
    <source>
        <dbReference type="Proteomes" id="UP000280444"/>
    </source>
</evidence>
<evidence type="ECO:0000313" key="2">
    <source>
        <dbReference type="EMBL" id="RRC95832.1"/>
    </source>
</evidence>
<accession>A0A3P1SHN8</accession>
<dbReference type="RefSeq" id="WP_124868461.1">
    <property type="nucleotide sequence ID" value="NZ_RQZF01000002.1"/>
</dbReference>
<dbReference type="InterPro" id="IPR010982">
    <property type="entry name" value="Lambda_DNA-bd_dom_sf"/>
</dbReference>
<sequence length="95" mass="10649">MPTSLERALAFDDALAHCLQECRNQASIAQSVLAQELEMDQSNISRIEDGKRRITVSDAMRWFEAVGMDPTTSGKLIANLWEKHGSRSASLWREA</sequence>
<organism evidence="2 3">
    <name type="scientific">Schaalia canis</name>
    <dbReference type="NCBI Taxonomy" id="100469"/>
    <lineage>
        <taxon>Bacteria</taxon>
        <taxon>Bacillati</taxon>
        <taxon>Actinomycetota</taxon>
        <taxon>Actinomycetes</taxon>
        <taxon>Actinomycetales</taxon>
        <taxon>Actinomycetaceae</taxon>
        <taxon>Schaalia</taxon>
    </lineage>
</organism>
<dbReference type="Pfam" id="PF13560">
    <property type="entry name" value="HTH_31"/>
    <property type="match status" value="1"/>
</dbReference>
<protein>
    <submittedName>
        <fullName evidence="2">XRE family transcriptional regulator</fullName>
    </submittedName>
</protein>
<dbReference type="Gene3D" id="1.10.260.40">
    <property type="entry name" value="lambda repressor-like DNA-binding domains"/>
    <property type="match status" value="1"/>
</dbReference>
<feature type="domain" description="HTH cro/C1-type" evidence="1">
    <location>
        <begin position="19"/>
        <end position="73"/>
    </location>
</feature>
<proteinExistence type="predicted"/>
<comment type="caution">
    <text evidence="2">The sequence shown here is derived from an EMBL/GenBank/DDBJ whole genome shotgun (WGS) entry which is preliminary data.</text>
</comment>
<dbReference type="PROSITE" id="PS50943">
    <property type="entry name" value="HTH_CROC1"/>
    <property type="match status" value="1"/>
</dbReference>
<dbReference type="CDD" id="cd00093">
    <property type="entry name" value="HTH_XRE"/>
    <property type="match status" value="1"/>
</dbReference>
<dbReference type="GO" id="GO:0003677">
    <property type="term" value="F:DNA binding"/>
    <property type="evidence" value="ECO:0007669"/>
    <property type="project" value="InterPro"/>
</dbReference>
<dbReference type="SUPFAM" id="SSF47413">
    <property type="entry name" value="lambda repressor-like DNA-binding domains"/>
    <property type="match status" value="1"/>
</dbReference>
<dbReference type="InterPro" id="IPR001387">
    <property type="entry name" value="Cro/C1-type_HTH"/>
</dbReference>
<dbReference type="OrthoDB" id="2897536at2"/>
<gene>
    <name evidence="2" type="ORF">EII11_02905</name>
</gene>
<name>A0A3P1SHN8_9ACTO</name>
<evidence type="ECO:0000259" key="1">
    <source>
        <dbReference type="PROSITE" id="PS50943"/>
    </source>
</evidence>
<dbReference type="AlphaFoldDB" id="A0A3P1SHN8"/>
<keyword evidence="3" id="KW-1185">Reference proteome</keyword>